<accession>A0A7I4CAM7</accession>
<evidence type="ECO:0000256" key="8">
    <source>
        <dbReference type="ARBA" id="ARBA00048679"/>
    </source>
</evidence>
<keyword evidence="4" id="KW-0547">Nucleotide-binding</keyword>
<evidence type="ECO:0000256" key="3">
    <source>
        <dbReference type="ARBA" id="ARBA00022679"/>
    </source>
</evidence>
<feature type="domain" description="Protein kinase" evidence="9">
    <location>
        <begin position="121"/>
        <end position="366"/>
    </location>
</feature>
<name>A0A7I4CAM7_PHYPA</name>
<keyword evidence="3" id="KW-0808">Transferase</keyword>
<evidence type="ECO:0000256" key="6">
    <source>
        <dbReference type="ARBA" id="ARBA00022840"/>
    </source>
</evidence>
<keyword evidence="11" id="KW-1185">Reference proteome</keyword>
<reference evidence="10 11" key="1">
    <citation type="journal article" date="2008" name="Science">
        <title>The Physcomitrella genome reveals evolutionary insights into the conquest of land by plants.</title>
        <authorList>
            <person name="Rensing S."/>
            <person name="Lang D."/>
            <person name="Zimmer A."/>
            <person name="Terry A."/>
            <person name="Salamov A."/>
            <person name="Shapiro H."/>
            <person name="Nishiyama T."/>
            <person name="Perroud P.-F."/>
            <person name="Lindquist E."/>
            <person name="Kamisugi Y."/>
            <person name="Tanahashi T."/>
            <person name="Sakakibara K."/>
            <person name="Fujita T."/>
            <person name="Oishi K."/>
            <person name="Shin-I T."/>
            <person name="Kuroki Y."/>
            <person name="Toyoda A."/>
            <person name="Suzuki Y."/>
            <person name="Hashimoto A."/>
            <person name="Yamaguchi K."/>
            <person name="Sugano A."/>
            <person name="Kohara Y."/>
            <person name="Fujiyama A."/>
            <person name="Anterola A."/>
            <person name="Aoki S."/>
            <person name="Ashton N."/>
            <person name="Barbazuk W.B."/>
            <person name="Barker E."/>
            <person name="Bennetzen J."/>
            <person name="Bezanilla M."/>
            <person name="Blankenship R."/>
            <person name="Cho S.H."/>
            <person name="Dutcher S."/>
            <person name="Estelle M."/>
            <person name="Fawcett J.A."/>
            <person name="Gundlach H."/>
            <person name="Hanada K."/>
            <person name="Heyl A."/>
            <person name="Hicks K.A."/>
            <person name="Hugh J."/>
            <person name="Lohr M."/>
            <person name="Mayer K."/>
            <person name="Melkozernov A."/>
            <person name="Murata T."/>
            <person name="Nelson D."/>
            <person name="Pils B."/>
            <person name="Prigge M."/>
            <person name="Reiss B."/>
            <person name="Renner T."/>
            <person name="Rombauts S."/>
            <person name="Rushton P."/>
            <person name="Sanderfoot A."/>
            <person name="Schween G."/>
            <person name="Shiu S.-H."/>
            <person name="Stueber K."/>
            <person name="Theodoulou F.L."/>
            <person name="Tu H."/>
            <person name="Van de Peer Y."/>
            <person name="Verrier P.J."/>
            <person name="Waters E."/>
            <person name="Wood A."/>
            <person name="Yang L."/>
            <person name="Cove D."/>
            <person name="Cuming A."/>
            <person name="Hasebe M."/>
            <person name="Lucas S."/>
            <person name="Mishler D.B."/>
            <person name="Reski R."/>
            <person name="Grigoriev I."/>
            <person name="Quatrano R.S."/>
            <person name="Boore J.L."/>
        </authorList>
    </citation>
    <scope>NUCLEOTIDE SEQUENCE [LARGE SCALE GENOMIC DNA]</scope>
    <source>
        <strain evidence="10 11">cv. Gransden 2004</strain>
    </source>
</reference>
<keyword evidence="6" id="KW-0067">ATP-binding</keyword>
<evidence type="ECO:0000259" key="9">
    <source>
        <dbReference type="PROSITE" id="PS50011"/>
    </source>
</evidence>
<evidence type="ECO:0000256" key="5">
    <source>
        <dbReference type="ARBA" id="ARBA00022777"/>
    </source>
</evidence>
<dbReference type="AlphaFoldDB" id="A0A7I4CAM7"/>
<protein>
    <recommendedName>
        <fullName evidence="1">non-specific serine/threonine protein kinase</fullName>
        <ecNumber evidence="1">2.7.11.1</ecNumber>
    </recommendedName>
</protein>
<dbReference type="CDD" id="cd14014">
    <property type="entry name" value="STKc_PknB_like"/>
    <property type="match status" value="1"/>
</dbReference>
<dbReference type="PANTHER" id="PTHR24363">
    <property type="entry name" value="SERINE/THREONINE PROTEIN KINASE"/>
    <property type="match status" value="1"/>
</dbReference>
<dbReference type="Gene3D" id="1.10.510.10">
    <property type="entry name" value="Transferase(Phosphotransferase) domain 1"/>
    <property type="match status" value="1"/>
</dbReference>
<dbReference type="Pfam" id="PF00069">
    <property type="entry name" value="Pkinase"/>
    <property type="match status" value="1"/>
</dbReference>
<dbReference type="EnsemblPlants" id="Pp3c22_22930V3.6">
    <property type="protein sequence ID" value="Pp3c22_22930V3.6"/>
    <property type="gene ID" value="Pp3c22_22930"/>
</dbReference>
<evidence type="ECO:0000256" key="2">
    <source>
        <dbReference type="ARBA" id="ARBA00022527"/>
    </source>
</evidence>
<evidence type="ECO:0000256" key="7">
    <source>
        <dbReference type="ARBA" id="ARBA00047899"/>
    </source>
</evidence>
<dbReference type="Gramene" id="Pp3c22_22930V3.6">
    <property type="protein sequence ID" value="Pp3c22_22930V3.6"/>
    <property type="gene ID" value="Pp3c22_22930"/>
</dbReference>
<dbReference type="PROSITE" id="PS50011">
    <property type="entry name" value="PROTEIN_KINASE_DOM"/>
    <property type="match status" value="1"/>
</dbReference>
<dbReference type="EC" id="2.7.11.1" evidence="1"/>
<dbReference type="GO" id="GO:0005524">
    <property type="term" value="F:ATP binding"/>
    <property type="evidence" value="ECO:0007669"/>
    <property type="project" value="UniProtKB-KW"/>
</dbReference>
<dbReference type="InterPro" id="IPR011009">
    <property type="entry name" value="Kinase-like_dom_sf"/>
</dbReference>
<sequence length="560" mass="61855">MAMAVDFSICLAPAPVTTLRGVGRPEAAVVRRPGRNRSCRDTDKVIALPEFNYFGGFFFSPKQSFSSCNSRPSEVLRQASSGENSSDIAPERGDLLQDELLVERLPIGVIHNKGDVVTGKYTIIGLFGQGAMGVTFEAERSDGEVVALKAMSLRNMKGWKELDLFEREARVLKSLNHPGIPAYIDYFQVDTKDDRIFYIAQRAAKGKSLEDLITGGWRVSEEKVKDIAIEVLSVLQYLGDLRPPVIHRDIKVVDFGAVQDVASSTLIGSTVVGTYGYMAPEQFQNRATLQTDLYGLGGTMLYMLSGRPPSYFPQRRLKVVFRDLVTMSPELANVIDRLLEPAPEDRFQSAGQVIQALQEESRESYLVSPGLSNNSARYVQQTSAVRRPAGAQVELKRSSNMLEVAIPAHGLTQETAESGAFTVAWNAFVAVWTRSAMAGGGPVFAAFSLPFWFVGLRLAKRTLFSTAVAIKLEFDGPNFSIEWSIGTMWKHKVVGETKNLRSIDVVEEKVQDPDQGYSKRLATSLVLYEGSNKHEFGSGLQPEELEWLLAEIKSHLQLPS</sequence>
<evidence type="ECO:0000256" key="1">
    <source>
        <dbReference type="ARBA" id="ARBA00012513"/>
    </source>
</evidence>
<dbReference type="SUPFAM" id="SSF56112">
    <property type="entry name" value="Protein kinase-like (PK-like)"/>
    <property type="match status" value="1"/>
</dbReference>
<dbReference type="EMBL" id="ABEU02000022">
    <property type="status" value="NOT_ANNOTATED_CDS"/>
    <property type="molecule type" value="Genomic_DNA"/>
</dbReference>
<reference evidence="10 11" key="2">
    <citation type="journal article" date="2018" name="Plant J.">
        <title>The Physcomitrella patens chromosome-scale assembly reveals moss genome structure and evolution.</title>
        <authorList>
            <person name="Lang D."/>
            <person name="Ullrich K.K."/>
            <person name="Murat F."/>
            <person name="Fuchs J."/>
            <person name="Jenkins J."/>
            <person name="Haas F.B."/>
            <person name="Piednoel M."/>
            <person name="Gundlach H."/>
            <person name="Van Bel M."/>
            <person name="Meyberg R."/>
            <person name="Vives C."/>
            <person name="Morata J."/>
            <person name="Symeonidi A."/>
            <person name="Hiss M."/>
            <person name="Muchero W."/>
            <person name="Kamisugi Y."/>
            <person name="Saleh O."/>
            <person name="Blanc G."/>
            <person name="Decker E.L."/>
            <person name="van Gessel N."/>
            <person name="Grimwood J."/>
            <person name="Hayes R.D."/>
            <person name="Graham S.W."/>
            <person name="Gunter L.E."/>
            <person name="McDaniel S.F."/>
            <person name="Hoernstein S.N.W."/>
            <person name="Larsson A."/>
            <person name="Li F.W."/>
            <person name="Perroud P.F."/>
            <person name="Phillips J."/>
            <person name="Ranjan P."/>
            <person name="Rokshar D.S."/>
            <person name="Rothfels C.J."/>
            <person name="Schneider L."/>
            <person name="Shu S."/>
            <person name="Stevenson D.W."/>
            <person name="Thummler F."/>
            <person name="Tillich M."/>
            <person name="Villarreal Aguilar J.C."/>
            <person name="Widiez T."/>
            <person name="Wong G.K."/>
            <person name="Wymore A."/>
            <person name="Zhang Y."/>
            <person name="Zimmer A.D."/>
            <person name="Quatrano R.S."/>
            <person name="Mayer K.F.X."/>
            <person name="Goodstein D."/>
            <person name="Casacuberta J.M."/>
            <person name="Vandepoele K."/>
            <person name="Reski R."/>
            <person name="Cuming A.C."/>
            <person name="Tuskan G.A."/>
            <person name="Maumus F."/>
            <person name="Salse J."/>
            <person name="Schmutz J."/>
            <person name="Rensing S.A."/>
        </authorList>
    </citation>
    <scope>NUCLEOTIDE SEQUENCE [LARGE SCALE GENOMIC DNA]</scope>
    <source>
        <strain evidence="10 11">cv. Gransden 2004</strain>
    </source>
</reference>
<dbReference type="GO" id="GO:0004674">
    <property type="term" value="F:protein serine/threonine kinase activity"/>
    <property type="evidence" value="ECO:0007669"/>
    <property type="project" value="UniProtKB-KW"/>
</dbReference>
<reference evidence="10" key="3">
    <citation type="submission" date="2020-12" db="UniProtKB">
        <authorList>
            <consortium name="EnsemblPlants"/>
        </authorList>
    </citation>
    <scope>IDENTIFICATION</scope>
</reference>
<keyword evidence="5" id="KW-0418">Kinase</keyword>
<gene>
    <name evidence="10" type="primary">LOC112274682</name>
</gene>
<comment type="catalytic activity">
    <reaction evidence="8">
        <text>L-seryl-[protein] + ATP = O-phospho-L-seryl-[protein] + ADP + H(+)</text>
        <dbReference type="Rhea" id="RHEA:17989"/>
        <dbReference type="Rhea" id="RHEA-COMP:9863"/>
        <dbReference type="Rhea" id="RHEA-COMP:11604"/>
        <dbReference type="ChEBI" id="CHEBI:15378"/>
        <dbReference type="ChEBI" id="CHEBI:29999"/>
        <dbReference type="ChEBI" id="CHEBI:30616"/>
        <dbReference type="ChEBI" id="CHEBI:83421"/>
        <dbReference type="ChEBI" id="CHEBI:456216"/>
        <dbReference type="EC" id="2.7.11.1"/>
    </reaction>
</comment>
<keyword evidence="2" id="KW-0723">Serine/threonine-protein kinase</keyword>
<organism evidence="10 11">
    <name type="scientific">Physcomitrium patens</name>
    <name type="common">Spreading-leaved earth moss</name>
    <name type="synonym">Physcomitrella patens</name>
    <dbReference type="NCBI Taxonomy" id="3218"/>
    <lineage>
        <taxon>Eukaryota</taxon>
        <taxon>Viridiplantae</taxon>
        <taxon>Streptophyta</taxon>
        <taxon>Embryophyta</taxon>
        <taxon>Bryophyta</taxon>
        <taxon>Bryophytina</taxon>
        <taxon>Bryopsida</taxon>
        <taxon>Funariidae</taxon>
        <taxon>Funariales</taxon>
        <taxon>Funariaceae</taxon>
        <taxon>Physcomitrium</taxon>
    </lineage>
</organism>
<dbReference type="Proteomes" id="UP000006727">
    <property type="component" value="Chromosome 22"/>
</dbReference>
<evidence type="ECO:0000313" key="10">
    <source>
        <dbReference type="EnsemblPlants" id="Pp3c22_22930V3.6"/>
    </source>
</evidence>
<comment type="catalytic activity">
    <reaction evidence="7">
        <text>L-threonyl-[protein] + ATP = O-phospho-L-threonyl-[protein] + ADP + H(+)</text>
        <dbReference type="Rhea" id="RHEA:46608"/>
        <dbReference type="Rhea" id="RHEA-COMP:11060"/>
        <dbReference type="Rhea" id="RHEA-COMP:11605"/>
        <dbReference type="ChEBI" id="CHEBI:15378"/>
        <dbReference type="ChEBI" id="CHEBI:30013"/>
        <dbReference type="ChEBI" id="CHEBI:30616"/>
        <dbReference type="ChEBI" id="CHEBI:61977"/>
        <dbReference type="ChEBI" id="CHEBI:456216"/>
        <dbReference type="EC" id="2.7.11.1"/>
    </reaction>
</comment>
<proteinExistence type="predicted"/>
<evidence type="ECO:0000313" key="11">
    <source>
        <dbReference type="Proteomes" id="UP000006727"/>
    </source>
</evidence>
<evidence type="ECO:0000256" key="4">
    <source>
        <dbReference type="ARBA" id="ARBA00022741"/>
    </source>
</evidence>
<dbReference type="InterPro" id="IPR000719">
    <property type="entry name" value="Prot_kinase_dom"/>
</dbReference>
<dbReference type="PANTHER" id="PTHR24363:SF0">
    <property type="entry name" value="SERINE_THREONINE KINASE LIKE DOMAIN CONTAINING 1"/>
    <property type="match status" value="1"/>
</dbReference>
<dbReference type="Gene3D" id="3.30.200.20">
    <property type="entry name" value="Phosphorylase Kinase, domain 1"/>
    <property type="match status" value="1"/>
</dbReference>